<organism evidence="1 2">
    <name type="scientific">Protopolystoma xenopodis</name>
    <dbReference type="NCBI Taxonomy" id="117903"/>
    <lineage>
        <taxon>Eukaryota</taxon>
        <taxon>Metazoa</taxon>
        <taxon>Spiralia</taxon>
        <taxon>Lophotrochozoa</taxon>
        <taxon>Platyhelminthes</taxon>
        <taxon>Monogenea</taxon>
        <taxon>Polyopisthocotylea</taxon>
        <taxon>Polystomatidea</taxon>
        <taxon>Polystomatidae</taxon>
        <taxon>Protopolystoma</taxon>
    </lineage>
</organism>
<gene>
    <name evidence="1" type="ORF">PXEA_LOCUS11817</name>
</gene>
<evidence type="ECO:0000313" key="2">
    <source>
        <dbReference type="Proteomes" id="UP000784294"/>
    </source>
</evidence>
<proteinExistence type="predicted"/>
<name>A0A3S5CLJ0_9PLAT</name>
<sequence length="116" mass="11977">MALPAGCTSPLPLSPTRLSTPVSTTLSPGCLGLSLLMVRDLAGLRGPLHVAALTNQAVCADQLISFAEALDHAEYGGVGLISEARTASLILSSCPFIQRSTVIPPCSTIKPNFEST</sequence>
<keyword evidence="2" id="KW-1185">Reference proteome</keyword>
<protein>
    <submittedName>
        <fullName evidence="1">Uncharacterized protein</fullName>
    </submittedName>
</protein>
<evidence type="ECO:0000313" key="1">
    <source>
        <dbReference type="EMBL" id="VEL18377.1"/>
    </source>
</evidence>
<comment type="caution">
    <text evidence="1">The sequence shown here is derived from an EMBL/GenBank/DDBJ whole genome shotgun (WGS) entry which is preliminary data.</text>
</comment>
<dbReference type="Proteomes" id="UP000784294">
    <property type="component" value="Unassembled WGS sequence"/>
</dbReference>
<reference evidence="1" key="1">
    <citation type="submission" date="2018-11" db="EMBL/GenBank/DDBJ databases">
        <authorList>
            <consortium name="Pathogen Informatics"/>
        </authorList>
    </citation>
    <scope>NUCLEOTIDE SEQUENCE</scope>
</reference>
<accession>A0A3S5CLJ0</accession>
<dbReference type="AlphaFoldDB" id="A0A3S5CLJ0"/>
<dbReference type="EMBL" id="CAAALY010036740">
    <property type="protein sequence ID" value="VEL18377.1"/>
    <property type="molecule type" value="Genomic_DNA"/>
</dbReference>